<sequence length="428" mass="46639">MRRALAPPIATPWTLPVIDTGIWATRPTPARRWTCERWLARGTVGALFGPDGVGKSLLGQQFTTCVQTGSPFLGLPVAHSDAMYITFEDDALSLEERQGAINRALGLPANVTPTLSSLVGSEHYELFDMIDGQQVPSPLYRGIAARAVSIRAGLIVLDNISHMFGGNEVVKRDVVHFLRCCDQLALETDAAVLLLGHPAKAEGSEYSGNRGWSSHVRQRWFMDFADADSGDPDARVLVRPKANLSKRGETITFRWRDWAFVADAEIPIDQRASIAANAAASGANAAFLACLRKRLQGGDGRHVGPSPGPNYAPAQFEAMPQAKGYKRDQLKAAMERLFELDAIETATFKVPGKSREITVIRERAEPPELPPRTGPEHCPRTAPNSSPELPRAHTVYKYKGSGAPEAPAPHFSPDDLDWSDSSDADDDR</sequence>
<feature type="region of interest" description="Disordered" evidence="1">
    <location>
        <begin position="363"/>
        <end position="428"/>
    </location>
</feature>
<reference evidence="2" key="1">
    <citation type="submission" date="2022-07" db="EMBL/GenBank/DDBJ databases">
        <title>Sphingomonas sp. nov., a novel bacterium isolated from the north slope of the Mount Everest.</title>
        <authorList>
            <person name="Cui X."/>
            <person name="Liu Y."/>
        </authorList>
    </citation>
    <scope>NUCLEOTIDE SEQUENCE</scope>
    <source>
        <strain evidence="2">S5-59</strain>
    </source>
</reference>
<dbReference type="EMBL" id="CP101740">
    <property type="protein sequence ID" value="UUL82227.1"/>
    <property type="molecule type" value="Genomic_DNA"/>
</dbReference>
<dbReference type="RefSeq" id="WP_256506022.1">
    <property type="nucleotide sequence ID" value="NZ_CP101740.1"/>
</dbReference>
<protein>
    <submittedName>
        <fullName evidence="2">AAA family ATPase</fullName>
    </submittedName>
</protein>
<dbReference type="SUPFAM" id="SSF52540">
    <property type="entry name" value="P-loop containing nucleoside triphosphate hydrolases"/>
    <property type="match status" value="1"/>
</dbReference>
<evidence type="ECO:0000313" key="2">
    <source>
        <dbReference type="EMBL" id="UUL82227.1"/>
    </source>
</evidence>
<dbReference type="Gene3D" id="3.40.50.300">
    <property type="entry name" value="P-loop containing nucleotide triphosphate hydrolases"/>
    <property type="match status" value="1"/>
</dbReference>
<name>A0ABY5L626_9SPHN</name>
<organism evidence="2 3">
    <name type="scientific">Sphingomonas qomolangmaensis</name>
    <dbReference type="NCBI Taxonomy" id="2918765"/>
    <lineage>
        <taxon>Bacteria</taxon>
        <taxon>Pseudomonadati</taxon>
        <taxon>Pseudomonadota</taxon>
        <taxon>Alphaproteobacteria</taxon>
        <taxon>Sphingomonadales</taxon>
        <taxon>Sphingomonadaceae</taxon>
        <taxon>Sphingomonas</taxon>
    </lineage>
</organism>
<feature type="compositionally biased region" description="Acidic residues" evidence="1">
    <location>
        <begin position="414"/>
        <end position="428"/>
    </location>
</feature>
<dbReference type="Proteomes" id="UP001058533">
    <property type="component" value="Chromosome"/>
</dbReference>
<evidence type="ECO:0000313" key="3">
    <source>
        <dbReference type="Proteomes" id="UP001058533"/>
    </source>
</evidence>
<accession>A0ABY5L626</accession>
<gene>
    <name evidence="2" type="ORF">NMP03_13725</name>
</gene>
<proteinExistence type="predicted"/>
<dbReference type="Pfam" id="PF13481">
    <property type="entry name" value="AAA_25"/>
    <property type="match status" value="1"/>
</dbReference>
<keyword evidence="3" id="KW-1185">Reference proteome</keyword>
<dbReference type="InterPro" id="IPR027417">
    <property type="entry name" value="P-loop_NTPase"/>
</dbReference>
<evidence type="ECO:0000256" key="1">
    <source>
        <dbReference type="SAM" id="MobiDB-lite"/>
    </source>
</evidence>